<keyword evidence="3" id="KW-1185">Reference proteome</keyword>
<gene>
    <name evidence="2" type="ORF">M3P19_05115</name>
</gene>
<evidence type="ECO:0000313" key="2">
    <source>
        <dbReference type="EMBL" id="MCL6273378.1"/>
    </source>
</evidence>
<dbReference type="Pfam" id="PF00027">
    <property type="entry name" value="cNMP_binding"/>
    <property type="match status" value="1"/>
</dbReference>
<dbReference type="SUPFAM" id="SSF51206">
    <property type="entry name" value="cAMP-binding domain-like"/>
    <property type="match status" value="1"/>
</dbReference>
<protein>
    <submittedName>
        <fullName evidence="2">Crp/Fnr family transcriptional regulator</fullName>
    </submittedName>
</protein>
<accession>A0ABT0PPQ9</accession>
<name>A0ABT0PPQ9_9FLAO</name>
<sequence>MLREYFKGFGELSEPNMDLLLSSCQERQLFKRDMLIQANQTVGSIYFVTDGFLHYYTHNDFGNQITLKIISPNYCWTIMDSFFHQTPTLDECKALTDVRFCELKKPDYLKIKSENVELSNFIQNITEQILSAKTVEAKKQSSLSVEERYLELLQTQPKMVQEVPVNIIASLLGTSRETLHRIRRRLAAA</sequence>
<reference evidence="2 3" key="1">
    <citation type="submission" date="2022-05" db="EMBL/GenBank/DDBJ databases">
        <authorList>
            <person name="Park J.-S."/>
        </authorList>
    </citation>
    <scope>NUCLEOTIDE SEQUENCE [LARGE SCALE GENOMIC DNA]</scope>
    <source>
        <strain evidence="2 3">2012CJ35-5</strain>
    </source>
</reference>
<organism evidence="2 3">
    <name type="scientific">Flagellimonas spongiicola</name>
    <dbReference type="NCBI Taxonomy" id="2942208"/>
    <lineage>
        <taxon>Bacteria</taxon>
        <taxon>Pseudomonadati</taxon>
        <taxon>Bacteroidota</taxon>
        <taxon>Flavobacteriia</taxon>
        <taxon>Flavobacteriales</taxon>
        <taxon>Flavobacteriaceae</taxon>
        <taxon>Flagellimonas</taxon>
    </lineage>
</organism>
<dbReference type="Gene3D" id="2.60.120.10">
    <property type="entry name" value="Jelly Rolls"/>
    <property type="match status" value="1"/>
</dbReference>
<proteinExistence type="predicted"/>
<dbReference type="InterPro" id="IPR018490">
    <property type="entry name" value="cNMP-bd_dom_sf"/>
</dbReference>
<dbReference type="RefSeq" id="WP_249656555.1">
    <property type="nucleotide sequence ID" value="NZ_JAMFMA010000001.1"/>
</dbReference>
<feature type="domain" description="Cyclic nucleotide-binding" evidence="1">
    <location>
        <begin position="27"/>
        <end position="111"/>
    </location>
</feature>
<dbReference type="Proteomes" id="UP001203607">
    <property type="component" value="Unassembled WGS sequence"/>
</dbReference>
<comment type="caution">
    <text evidence="2">The sequence shown here is derived from an EMBL/GenBank/DDBJ whole genome shotgun (WGS) entry which is preliminary data.</text>
</comment>
<dbReference type="InterPro" id="IPR014710">
    <property type="entry name" value="RmlC-like_jellyroll"/>
</dbReference>
<evidence type="ECO:0000313" key="3">
    <source>
        <dbReference type="Proteomes" id="UP001203607"/>
    </source>
</evidence>
<dbReference type="InterPro" id="IPR000595">
    <property type="entry name" value="cNMP-bd_dom"/>
</dbReference>
<evidence type="ECO:0000259" key="1">
    <source>
        <dbReference type="Pfam" id="PF00027"/>
    </source>
</evidence>
<dbReference type="EMBL" id="JAMFMA010000001">
    <property type="protein sequence ID" value="MCL6273378.1"/>
    <property type="molecule type" value="Genomic_DNA"/>
</dbReference>